<name>A0ABT5K9U1_9BURK</name>
<dbReference type="PANTHER" id="PTHR46732:SF8">
    <property type="entry name" value="ATP-DEPENDENT PROTEASE LA (LON) DOMAIN PROTEIN"/>
    <property type="match status" value="1"/>
</dbReference>
<dbReference type="RefSeq" id="WP_273599032.1">
    <property type="nucleotide sequence ID" value="NZ_JAQQXT010000002.1"/>
</dbReference>
<dbReference type="Gene3D" id="2.30.130.40">
    <property type="entry name" value="LON domain-like"/>
    <property type="match status" value="1"/>
</dbReference>
<dbReference type="PANTHER" id="PTHR46732">
    <property type="entry name" value="ATP-DEPENDENT PROTEASE LA (LON) DOMAIN PROTEIN"/>
    <property type="match status" value="1"/>
</dbReference>
<dbReference type="InterPro" id="IPR003111">
    <property type="entry name" value="Lon_prtase_N"/>
</dbReference>
<dbReference type="Proteomes" id="UP001221189">
    <property type="component" value="Unassembled WGS sequence"/>
</dbReference>
<evidence type="ECO:0000313" key="2">
    <source>
        <dbReference type="EMBL" id="MDC8770603.1"/>
    </source>
</evidence>
<dbReference type="SMART" id="SM00464">
    <property type="entry name" value="LON"/>
    <property type="match status" value="1"/>
</dbReference>
<dbReference type="PROSITE" id="PS51787">
    <property type="entry name" value="LON_N"/>
    <property type="match status" value="1"/>
</dbReference>
<gene>
    <name evidence="2" type="ORF">PRZ03_03380</name>
</gene>
<reference evidence="2 3" key="1">
    <citation type="submission" date="2022-10" db="EMBL/GenBank/DDBJ databases">
        <title>Paucibacter sp. hw1 Genome sequencing.</title>
        <authorList>
            <person name="Park S."/>
        </authorList>
    </citation>
    <scope>NUCLEOTIDE SEQUENCE [LARGE SCALE GENOMIC DNA]</scope>
    <source>
        <strain evidence="3">hw1</strain>
    </source>
</reference>
<accession>A0ABT5K9U1</accession>
<dbReference type="Pfam" id="PF02190">
    <property type="entry name" value="LON_substr_bdg"/>
    <property type="match status" value="1"/>
</dbReference>
<evidence type="ECO:0000259" key="1">
    <source>
        <dbReference type="PROSITE" id="PS51787"/>
    </source>
</evidence>
<evidence type="ECO:0000313" key="3">
    <source>
        <dbReference type="Proteomes" id="UP001221189"/>
    </source>
</evidence>
<feature type="domain" description="Lon N-terminal" evidence="1">
    <location>
        <begin position="3"/>
        <end position="208"/>
    </location>
</feature>
<dbReference type="InterPro" id="IPR015947">
    <property type="entry name" value="PUA-like_sf"/>
</dbReference>
<sequence>MKPQTLPLFPLQSVLFPGGYLQLQVFEPRYLDMVERCDKGGLPFGVVSLLEGGEVRRRLSGQAGFASERFNLLGTLAHIESLERPQAGLFKLRCVGGQRFKLLSIAQSPHGLWSGEVEELAADSEVAVPPDLRPAAELLQTLLHKLELGAAALDLPLQPPYRWEDCGWLANRWCELLPLAPEERQRLMQLDNPLLRLELVADQLDRLQLQP</sequence>
<dbReference type="SUPFAM" id="SSF88697">
    <property type="entry name" value="PUA domain-like"/>
    <property type="match status" value="1"/>
</dbReference>
<dbReference type="Gene3D" id="1.10.4060.10">
    <property type="entry name" value="BPP1347 like domain"/>
    <property type="match status" value="1"/>
</dbReference>
<proteinExistence type="predicted"/>
<dbReference type="EMBL" id="JAQQXT010000002">
    <property type="protein sequence ID" value="MDC8770603.1"/>
    <property type="molecule type" value="Genomic_DNA"/>
</dbReference>
<comment type="caution">
    <text evidence="2">The sequence shown here is derived from an EMBL/GenBank/DDBJ whole genome shotgun (WGS) entry which is preliminary data.</text>
</comment>
<protein>
    <submittedName>
        <fullName evidence="2">LON peptidase substrate-binding domain-containing protein</fullName>
    </submittedName>
</protein>
<dbReference type="InterPro" id="IPR046336">
    <property type="entry name" value="Lon_prtase_N_sf"/>
</dbReference>
<keyword evidence="3" id="KW-1185">Reference proteome</keyword>
<organism evidence="2 3">
    <name type="scientific">Roseateles albus</name>
    <dbReference type="NCBI Taxonomy" id="2987525"/>
    <lineage>
        <taxon>Bacteria</taxon>
        <taxon>Pseudomonadati</taxon>
        <taxon>Pseudomonadota</taxon>
        <taxon>Betaproteobacteria</taxon>
        <taxon>Burkholderiales</taxon>
        <taxon>Sphaerotilaceae</taxon>
        <taxon>Roseateles</taxon>
    </lineage>
</organism>